<dbReference type="InterPro" id="IPR039537">
    <property type="entry name" value="Retrotran_Ty1/copia-like"/>
</dbReference>
<dbReference type="Proteomes" id="UP001153954">
    <property type="component" value="Unassembled WGS sequence"/>
</dbReference>
<evidence type="ECO:0000313" key="2">
    <source>
        <dbReference type="EMBL" id="CAH2090995.1"/>
    </source>
</evidence>
<organism evidence="2 3">
    <name type="scientific">Euphydryas editha</name>
    <name type="common">Edith's checkerspot</name>
    <dbReference type="NCBI Taxonomy" id="104508"/>
    <lineage>
        <taxon>Eukaryota</taxon>
        <taxon>Metazoa</taxon>
        <taxon>Ecdysozoa</taxon>
        <taxon>Arthropoda</taxon>
        <taxon>Hexapoda</taxon>
        <taxon>Insecta</taxon>
        <taxon>Pterygota</taxon>
        <taxon>Neoptera</taxon>
        <taxon>Endopterygota</taxon>
        <taxon>Lepidoptera</taxon>
        <taxon>Glossata</taxon>
        <taxon>Ditrysia</taxon>
        <taxon>Papilionoidea</taxon>
        <taxon>Nymphalidae</taxon>
        <taxon>Nymphalinae</taxon>
        <taxon>Euphydryas</taxon>
    </lineage>
</organism>
<gene>
    <name evidence="2" type="ORF">EEDITHA_LOCUS6896</name>
</gene>
<dbReference type="EMBL" id="CAKOGL010000010">
    <property type="protein sequence ID" value="CAH2090995.1"/>
    <property type="molecule type" value="Genomic_DNA"/>
</dbReference>
<comment type="caution">
    <text evidence="2">The sequence shown here is derived from an EMBL/GenBank/DDBJ whole genome shotgun (WGS) entry which is preliminary data.</text>
</comment>
<evidence type="ECO:0000259" key="1">
    <source>
        <dbReference type="Pfam" id="PF25597"/>
    </source>
</evidence>
<dbReference type="SUPFAM" id="SSF53098">
    <property type="entry name" value="Ribonuclease H-like"/>
    <property type="match status" value="1"/>
</dbReference>
<dbReference type="AlphaFoldDB" id="A0AAU9U2K2"/>
<dbReference type="GO" id="GO:0003676">
    <property type="term" value="F:nucleic acid binding"/>
    <property type="evidence" value="ECO:0007669"/>
    <property type="project" value="InterPro"/>
</dbReference>
<dbReference type="Pfam" id="PF14223">
    <property type="entry name" value="Retrotran_gag_2"/>
    <property type="match status" value="1"/>
</dbReference>
<dbReference type="Gene3D" id="3.30.420.10">
    <property type="entry name" value="Ribonuclease H-like superfamily/Ribonuclease H"/>
    <property type="match status" value="1"/>
</dbReference>
<name>A0AAU9U2K2_EUPED</name>
<sequence length="289" mass="33577">MRTLVEAARTMLQDAGFKKDLWAEAVNTAAFVINRTGPSKIPNKTPYELLFNKDFNIDILKRFGSEVYVHIPKQKRLKWDAKSKRGIFVGYGETCKGYRIWIPDTKDIEIHRDVTFIKGQMEEHTFRGRKEKEKDYPSKYFKSNTCVDGSLNDVEKDKRVLARICLCVKPWCLQYVRNSKTCKEAWDLLANVFEDKCFYRRAMLLRKLHRTQFENFSSISAYIEIIMTLIQQLGDIGKNTEDAEIAEILLSGLPSEYDMPVSSLESASMTKLLTSDLVKTRLLQEEMRK</sequence>
<evidence type="ECO:0000313" key="3">
    <source>
        <dbReference type="Proteomes" id="UP001153954"/>
    </source>
</evidence>
<dbReference type="InterPro" id="IPR057670">
    <property type="entry name" value="SH3_retrovirus"/>
</dbReference>
<dbReference type="PANTHER" id="PTHR42648:SF24">
    <property type="entry name" value="INTEGRASE CATALYTIC DOMAIN-CONTAINING PROTEIN"/>
    <property type="match status" value="1"/>
</dbReference>
<proteinExistence type="predicted"/>
<keyword evidence="3" id="KW-1185">Reference proteome</keyword>
<dbReference type="PANTHER" id="PTHR42648">
    <property type="entry name" value="TRANSPOSASE, PUTATIVE-RELATED"/>
    <property type="match status" value="1"/>
</dbReference>
<reference evidence="2" key="1">
    <citation type="submission" date="2022-03" db="EMBL/GenBank/DDBJ databases">
        <authorList>
            <person name="Tunstrom K."/>
        </authorList>
    </citation>
    <scope>NUCLEOTIDE SEQUENCE</scope>
</reference>
<dbReference type="Pfam" id="PF25597">
    <property type="entry name" value="SH3_retrovirus"/>
    <property type="match status" value="1"/>
</dbReference>
<protein>
    <recommendedName>
        <fullName evidence="1">Retroviral polymerase SH3-like domain-containing protein</fullName>
    </recommendedName>
</protein>
<feature type="domain" description="Retroviral polymerase SH3-like" evidence="1">
    <location>
        <begin position="65"/>
        <end position="121"/>
    </location>
</feature>
<dbReference type="InterPro" id="IPR012337">
    <property type="entry name" value="RNaseH-like_sf"/>
</dbReference>
<accession>A0AAU9U2K2</accession>
<dbReference type="InterPro" id="IPR036397">
    <property type="entry name" value="RNaseH_sf"/>
</dbReference>